<dbReference type="InterPro" id="IPR001482">
    <property type="entry name" value="T2SS/T4SS_dom"/>
</dbReference>
<dbReference type="AlphaFoldDB" id="A0A1G1Y2C3"/>
<dbReference type="Pfam" id="PF00437">
    <property type="entry name" value="T2SSE"/>
    <property type="match status" value="1"/>
</dbReference>
<protein>
    <recommendedName>
        <fullName evidence="2">Bacterial type II secretion system protein E domain-containing protein</fullName>
    </recommendedName>
</protein>
<dbReference type="PANTHER" id="PTHR30486">
    <property type="entry name" value="TWITCHING MOTILITY PROTEIN PILT"/>
    <property type="match status" value="1"/>
</dbReference>
<name>A0A1G1Y2C3_9BACT</name>
<dbReference type="EMBL" id="MHIG01000033">
    <property type="protein sequence ID" value="OGY46391.1"/>
    <property type="molecule type" value="Genomic_DNA"/>
</dbReference>
<dbReference type="InterPro" id="IPR050921">
    <property type="entry name" value="T4SS_GSP_E_ATPase"/>
</dbReference>
<sequence>MDSSQSAVLQKILVDAAKRKAASIHFAVNIYPMLRVDGQMMELKDEQLVTAQFIEQFADSVLDREQKKILTEQREITTVADIVGKFRVKVNLFYQKNSLAAALRVIPIQIPLLINLGLPKSVYKLSELSDGLVVIAGPYGSGRSTTTASILEEINKTRKATIVTVEKPLEFLHTNKLSLIEQREVGRDVNSFADALRYCQEIDVDVISVGVNSETETLPLVVEFASSGRLVVQQLDTVSVLQSIEEIISAFGAETQRAQTLLATALRAIIVQRLVPRVGGGLALAAEVLIANGPVRSLIGEGRNKQLTTILQSSRAEGMSTLDQSLADLVRSGEVLLDHAVEYADDPNSLRSRARGTVS</sequence>
<accession>A0A1G1Y2C3</accession>
<evidence type="ECO:0000256" key="1">
    <source>
        <dbReference type="ARBA" id="ARBA00006611"/>
    </source>
</evidence>
<evidence type="ECO:0000313" key="3">
    <source>
        <dbReference type="EMBL" id="OGY46391.1"/>
    </source>
</evidence>
<feature type="domain" description="Bacterial type II secretion system protein E" evidence="2">
    <location>
        <begin position="7"/>
        <end position="277"/>
    </location>
</feature>
<dbReference type="GO" id="GO:0016887">
    <property type="term" value="F:ATP hydrolysis activity"/>
    <property type="evidence" value="ECO:0007669"/>
    <property type="project" value="InterPro"/>
</dbReference>
<gene>
    <name evidence="3" type="ORF">A2840_00825</name>
</gene>
<dbReference type="SUPFAM" id="SSF52540">
    <property type="entry name" value="P-loop containing nucleoside triphosphate hydrolases"/>
    <property type="match status" value="1"/>
</dbReference>
<dbReference type="Gene3D" id="3.30.450.90">
    <property type="match status" value="1"/>
</dbReference>
<comment type="caution">
    <text evidence="3">The sequence shown here is derived from an EMBL/GenBank/DDBJ whole genome shotgun (WGS) entry which is preliminary data.</text>
</comment>
<reference evidence="3 4" key="1">
    <citation type="journal article" date="2016" name="Nat. Commun.">
        <title>Thousands of microbial genomes shed light on interconnected biogeochemical processes in an aquifer system.</title>
        <authorList>
            <person name="Anantharaman K."/>
            <person name="Brown C.T."/>
            <person name="Hug L.A."/>
            <person name="Sharon I."/>
            <person name="Castelle C.J."/>
            <person name="Probst A.J."/>
            <person name="Thomas B.C."/>
            <person name="Singh A."/>
            <person name="Wilkins M.J."/>
            <person name="Karaoz U."/>
            <person name="Brodie E.L."/>
            <person name="Williams K.H."/>
            <person name="Hubbard S.S."/>
            <person name="Banfield J.F."/>
        </authorList>
    </citation>
    <scope>NUCLEOTIDE SEQUENCE [LARGE SCALE GENOMIC DNA]</scope>
</reference>
<dbReference type="Gene3D" id="3.40.50.300">
    <property type="entry name" value="P-loop containing nucleotide triphosphate hydrolases"/>
    <property type="match status" value="1"/>
</dbReference>
<organism evidence="3 4">
    <name type="scientific">Candidatus Buchananbacteria bacterium RIFCSPHIGHO2_01_FULL_47_11b</name>
    <dbReference type="NCBI Taxonomy" id="1797537"/>
    <lineage>
        <taxon>Bacteria</taxon>
        <taxon>Candidatus Buchananiibacteriota</taxon>
    </lineage>
</organism>
<dbReference type="InterPro" id="IPR027417">
    <property type="entry name" value="P-loop_NTPase"/>
</dbReference>
<evidence type="ECO:0000313" key="4">
    <source>
        <dbReference type="Proteomes" id="UP000178385"/>
    </source>
</evidence>
<proteinExistence type="inferred from homology"/>
<evidence type="ECO:0000259" key="2">
    <source>
        <dbReference type="Pfam" id="PF00437"/>
    </source>
</evidence>
<dbReference type="Proteomes" id="UP000178385">
    <property type="component" value="Unassembled WGS sequence"/>
</dbReference>
<comment type="similarity">
    <text evidence="1">Belongs to the GSP E family.</text>
</comment>